<organism evidence="1 2">
    <name type="scientific">Clostridium aminobutyricum</name>
    <dbReference type="NCBI Taxonomy" id="33953"/>
    <lineage>
        <taxon>Bacteria</taxon>
        <taxon>Bacillati</taxon>
        <taxon>Bacillota</taxon>
        <taxon>Clostridia</taxon>
        <taxon>Eubacteriales</taxon>
        <taxon>Clostridiaceae</taxon>
        <taxon>Clostridium</taxon>
    </lineage>
</organism>
<evidence type="ECO:0000313" key="2">
    <source>
        <dbReference type="Proteomes" id="UP000664545"/>
    </source>
</evidence>
<dbReference type="AlphaFoldDB" id="A0A939IJ13"/>
<keyword evidence="2" id="KW-1185">Reference proteome</keyword>
<proteinExistence type="predicted"/>
<comment type="caution">
    <text evidence="1">The sequence shown here is derived from an EMBL/GenBank/DDBJ whole genome shotgun (WGS) entry which is preliminary data.</text>
</comment>
<protein>
    <submittedName>
        <fullName evidence="1">Uncharacterized protein</fullName>
    </submittedName>
</protein>
<accession>A0A939IJ13</accession>
<dbReference type="RefSeq" id="WP_206582465.1">
    <property type="nucleotide sequence ID" value="NZ_JAFJZZ010000003.1"/>
</dbReference>
<gene>
    <name evidence="1" type="ORF">JYB65_09705</name>
</gene>
<name>A0A939IJ13_CLOAM</name>
<reference evidence="1" key="1">
    <citation type="submission" date="2021-02" db="EMBL/GenBank/DDBJ databases">
        <title>Abyssanaerobacter marinus gen.nov., sp., nov, anaerobic bacterium isolated from the Onnuri vent field of Indian Ocean and suggestion of Mogibacteriaceae fam. nov., and proposal of reclassification of ambiguous this family's genus member.</title>
        <authorList>
            <person name="Kim Y.J."/>
            <person name="Yang J.-A."/>
        </authorList>
    </citation>
    <scope>NUCLEOTIDE SEQUENCE</scope>
    <source>
        <strain evidence="1">DSM 2634</strain>
    </source>
</reference>
<dbReference type="Proteomes" id="UP000664545">
    <property type="component" value="Unassembled WGS sequence"/>
</dbReference>
<dbReference type="EMBL" id="JAFJZZ010000003">
    <property type="protein sequence ID" value="MBN7773636.1"/>
    <property type="molecule type" value="Genomic_DNA"/>
</dbReference>
<evidence type="ECO:0000313" key="1">
    <source>
        <dbReference type="EMBL" id="MBN7773636.1"/>
    </source>
</evidence>
<sequence>MKKSLFIFFLLLILLQGVSVVECFGAEKTVQVSLPKFNVQINGTVVNSKTAEYPLLVYKNITYMPMTYDYCHLLGLESSWTKEDGLTVSLSNSNTVPTVNEYASSHNNSSKMTATIVNTPITINGAKIDNVKEPYPFLRYKDVTYFPLTFKFTKETFNIYPIFVPDMGLGVYSENKFFYKYYPKGSKLQYTDLRVSSILYEMVAINISDGTGIYPANNVKEYDFWRLSAPLSPNYKDTKYYGYLPDENGGLRANVDSKVTPFGFITTQMNSIDDPSPVQADLNFAEYYSE</sequence>